<evidence type="ECO:0000313" key="3">
    <source>
        <dbReference type="Proteomes" id="UP000001556"/>
    </source>
</evidence>
<dbReference type="AlphaFoldDB" id="A4J776"/>
<dbReference type="InterPro" id="IPR058355">
    <property type="entry name" value="DUF8042"/>
</dbReference>
<reference evidence="2 3" key="1">
    <citation type="submission" date="2007-03" db="EMBL/GenBank/DDBJ databases">
        <title>Complete sequence of Desulfotomaculum reducens MI-1.</title>
        <authorList>
            <consortium name="US DOE Joint Genome Institute"/>
            <person name="Copeland A."/>
            <person name="Lucas S."/>
            <person name="Lapidus A."/>
            <person name="Barry K."/>
            <person name="Detter J.C."/>
            <person name="Glavina del Rio T."/>
            <person name="Hammon N."/>
            <person name="Israni S."/>
            <person name="Dalin E."/>
            <person name="Tice H."/>
            <person name="Pitluck S."/>
            <person name="Sims D."/>
            <person name="Brettin T."/>
            <person name="Bruce D."/>
            <person name="Han C."/>
            <person name="Tapia R."/>
            <person name="Schmutz J."/>
            <person name="Larimer F."/>
            <person name="Land M."/>
            <person name="Hauser L."/>
            <person name="Kyrpides N."/>
            <person name="Kim E."/>
            <person name="Tebo B.M."/>
            <person name="Richardson P."/>
        </authorList>
    </citation>
    <scope>NUCLEOTIDE SEQUENCE [LARGE SCALE GENOMIC DNA]</scope>
    <source>
        <strain evidence="2 3">MI-1</strain>
    </source>
</reference>
<evidence type="ECO:0000313" key="2">
    <source>
        <dbReference type="EMBL" id="ABO50929.1"/>
    </source>
</evidence>
<proteinExistence type="predicted"/>
<protein>
    <recommendedName>
        <fullName evidence="1">DUF8042 domain-containing protein</fullName>
    </recommendedName>
</protein>
<dbReference type="Proteomes" id="UP000001556">
    <property type="component" value="Chromosome"/>
</dbReference>
<feature type="domain" description="DUF8042" evidence="1">
    <location>
        <begin position="1"/>
        <end position="118"/>
    </location>
</feature>
<organism evidence="2 3">
    <name type="scientific">Desulforamulus reducens (strain ATCC BAA-1160 / DSM 100696 / MI-1)</name>
    <name type="common">Desulfotomaculum reducens</name>
    <dbReference type="NCBI Taxonomy" id="349161"/>
    <lineage>
        <taxon>Bacteria</taxon>
        <taxon>Bacillati</taxon>
        <taxon>Bacillota</taxon>
        <taxon>Clostridia</taxon>
        <taxon>Eubacteriales</taxon>
        <taxon>Peptococcaceae</taxon>
        <taxon>Desulforamulus</taxon>
    </lineage>
</organism>
<accession>A4J776</accession>
<dbReference type="Pfam" id="PF26154">
    <property type="entry name" value="DUF8042"/>
    <property type="match status" value="1"/>
</dbReference>
<dbReference type="EMBL" id="CP000612">
    <property type="protein sequence ID" value="ABO50929.1"/>
    <property type="molecule type" value="Genomic_DNA"/>
</dbReference>
<keyword evidence="3" id="KW-1185">Reference proteome</keyword>
<dbReference type="RefSeq" id="WP_011878727.1">
    <property type="nucleotide sequence ID" value="NC_009253.1"/>
</dbReference>
<name>A4J776_DESRM</name>
<dbReference type="HOGENOM" id="CLU_153015_0_0_9"/>
<evidence type="ECO:0000259" key="1">
    <source>
        <dbReference type="Pfam" id="PF26154"/>
    </source>
</evidence>
<sequence>MQKYYDVIRRIVDLAETCHEGIVHIKNKLAEGYFGETLPLMEDVTQAFLSIEGALQPLLPMLLSEQLEPLTEQLSESFYSLVSAYKRDNRERALEVIEGEFLPSFQIWHCELDRTLLPIITL</sequence>
<gene>
    <name evidence="2" type="ordered locus">Dred_2419</name>
</gene>
<dbReference type="OrthoDB" id="2874105at2"/>
<dbReference type="KEGG" id="drm:Dred_2419"/>
<dbReference type="eggNOG" id="ENOG50331P8">
    <property type="taxonomic scope" value="Bacteria"/>
</dbReference>
<dbReference type="STRING" id="349161.Dred_2419"/>